<protein>
    <submittedName>
        <fullName evidence="5">Cysteine--tRNA ligase, cytoplasmic</fullName>
    </submittedName>
</protein>
<evidence type="ECO:0000256" key="3">
    <source>
        <dbReference type="ARBA" id="ARBA00022840"/>
    </source>
</evidence>
<evidence type="ECO:0000313" key="6">
    <source>
        <dbReference type="Proteomes" id="UP000031668"/>
    </source>
</evidence>
<dbReference type="InterPro" id="IPR032678">
    <property type="entry name" value="tRNA-synt_1_cat_dom"/>
</dbReference>
<dbReference type="OrthoDB" id="6018044at2759"/>
<dbReference type="Proteomes" id="UP000031668">
    <property type="component" value="Unassembled WGS sequence"/>
</dbReference>
<reference evidence="5 6" key="1">
    <citation type="journal article" date="2014" name="Genome Biol. Evol.">
        <title>The genome of the myxosporean Thelohanellus kitauei shows adaptations to nutrient acquisition within its fish host.</title>
        <authorList>
            <person name="Yang Y."/>
            <person name="Xiong J."/>
            <person name="Zhou Z."/>
            <person name="Huo F."/>
            <person name="Miao W."/>
            <person name="Ran C."/>
            <person name="Liu Y."/>
            <person name="Zhang J."/>
            <person name="Feng J."/>
            <person name="Wang M."/>
            <person name="Wang M."/>
            <person name="Wang L."/>
            <person name="Yao B."/>
        </authorList>
    </citation>
    <scope>NUCLEOTIDE SEQUENCE [LARGE SCALE GENOMIC DNA]</scope>
    <source>
        <strain evidence="5">Wuqing</strain>
    </source>
</reference>
<dbReference type="SUPFAM" id="SSF52374">
    <property type="entry name" value="Nucleotidylyl transferase"/>
    <property type="match status" value="1"/>
</dbReference>
<evidence type="ECO:0000256" key="1">
    <source>
        <dbReference type="ARBA" id="ARBA00022598"/>
    </source>
</evidence>
<dbReference type="Gene3D" id="3.40.50.620">
    <property type="entry name" value="HUPs"/>
    <property type="match status" value="1"/>
</dbReference>
<gene>
    <name evidence="5" type="ORF">RF11_15154</name>
</gene>
<dbReference type="AlphaFoldDB" id="A0A0C2J660"/>
<dbReference type="GO" id="GO:0005737">
    <property type="term" value="C:cytoplasm"/>
    <property type="evidence" value="ECO:0007669"/>
    <property type="project" value="TreeGrafter"/>
</dbReference>
<dbReference type="GO" id="GO:0006423">
    <property type="term" value="P:cysteinyl-tRNA aminoacylation"/>
    <property type="evidence" value="ECO:0007669"/>
    <property type="project" value="TreeGrafter"/>
</dbReference>
<keyword evidence="2" id="KW-0547">Nucleotide-binding</keyword>
<keyword evidence="1 5" id="KW-0436">Ligase</keyword>
<dbReference type="InterPro" id="IPR024909">
    <property type="entry name" value="Cys-tRNA/MSH_ligase"/>
</dbReference>
<dbReference type="PANTHER" id="PTHR10890">
    <property type="entry name" value="CYSTEINYL-TRNA SYNTHETASE"/>
    <property type="match status" value="1"/>
</dbReference>
<evidence type="ECO:0000259" key="4">
    <source>
        <dbReference type="Pfam" id="PF01406"/>
    </source>
</evidence>
<evidence type="ECO:0000313" key="5">
    <source>
        <dbReference type="EMBL" id="KII73284.1"/>
    </source>
</evidence>
<sequence>MDNQSHPSGEGARLKLYNSLTQSKVEFRPLMPKTVTWYCCGPTVYDSAHMGHARSYITFDIIRRILTNYFNYNVIFVMNITDVDDKIISKARKEHLWTQFLKETVTLDYLKTIIDGSVTSFKTKIENTADPEVKNLYIKRFNDFENKISAMSTEKLFESRESFFEEFKDIICNYLDAVVSLKVFV</sequence>
<dbReference type="OMA" id="DASHXKT"/>
<dbReference type="Pfam" id="PF01406">
    <property type="entry name" value="tRNA-synt_1e"/>
    <property type="match status" value="1"/>
</dbReference>
<feature type="domain" description="tRNA synthetases class I catalytic" evidence="4">
    <location>
        <begin position="27"/>
        <end position="118"/>
    </location>
</feature>
<keyword evidence="3" id="KW-0067">ATP-binding</keyword>
<dbReference type="GO" id="GO:0005524">
    <property type="term" value="F:ATP binding"/>
    <property type="evidence" value="ECO:0007669"/>
    <property type="project" value="UniProtKB-KW"/>
</dbReference>
<evidence type="ECO:0000256" key="2">
    <source>
        <dbReference type="ARBA" id="ARBA00022741"/>
    </source>
</evidence>
<organism evidence="5 6">
    <name type="scientific">Thelohanellus kitauei</name>
    <name type="common">Myxosporean</name>
    <dbReference type="NCBI Taxonomy" id="669202"/>
    <lineage>
        <taxon>Eukaryota</taxon>
        <taxon>Metazoa</taxon>
        <taxon>Cnidaria</taxon>
        <taxon>Myxozoa</taxon>
        <taxon>Myxosporea</taxon>
        <taxon>Bivalvulida</taxon>
        <taxon>Platysporina</taxon>
        <taxon>Myxobolidae</taxon>
        <taxon>Thelohanellus</taxon>
    </lineage>
</organism>
<dbReference type="PANTHER" id="PTHR10890:SF3">
    <property type="entry name" value="CYSTEINE--TRNA LIGASE, CYTOPLASMIC"/>
    <property type="match status" value="1"/>
</dbReference>
<name>A0A0C2J660_THEKT</name>
<comment type="caution">
    <text evidence="5">The sequence shown here is derived from an EMBL/GenBank/DDBJ whole genome shotgun (WGS) entry which is preliminary data.</text>
</comment>
<accession>A0A0C2J660</accession>
<dbReference type="GO" id="GO:0004817">
    <property type="term" value="F:cysteine-tRNA ligase activity"/>
    <property type="evidence" value="ECO:0007669"/>
    <property type="project" value="TreeGrafter"/>
</dbReference>
<proteinExistence type="predicted"/>
<dbReference type="EMBL" id="JWZT01000912">
    <property type="protein sequence ID" value="KII73284.1"/>
    <property type="molecule type" value="Genomic_DNA"/>
</dbReference>
<keyword evidence="6" id="KW-1185">Reference proteome</keyword>
<dbReference type="PRINTS" id="PR00983">
    <property type="entry name" value="TRNASYNTHCYS"/>
</dbReference>
<dbReference type="InterPro" id="IPR014729">
    <property type="entry name" value="Rossmann-like_a/b/a_fold"/>
</dbReference>